<organism evidence="2 3">
    <name type="scientific">Kingella pumchi</name>
    <dbReference type="NCBI Taxonomy" id="2779506"/>
    <lineage>
        <taxon>Bacteria</taxon>
        <taxon>Pseudomonadati</taxon>
        <taxon>Pseudomonadota</taxon>
        <taxon>Betaproteobacteria</taxon>
        <taxon>Neisseriales</taxon>
        <taxon>Neisseriaceae</taxon>
        <taxon>Kingella</taxon>
    </lineage>
</organism>
<reference evidence="2 3" key="1">
    <citation type="submission" date="2022-02" db="EMBL/GenBank/DDBJ databases">
        <title>Genome sequence data of Kingella unionensis sp. nov. strain CICC 24913 (CCUG 75125).</title>
        <authorList>
            <person name="Xiao M."/>
        </authorList>
    </citation>
    <scope>NUCLEOTIDE SEQUENCE [LARGE SCALE GENOMIC DNA]</scope>
    <source>
        <strain evidence="2 3">CICC 24913</strain>
    </source>
</reference>
<evidence type="ECO:0000313" key="3">
    <source>
        <dbReference type="Proteomes" id="UP001298424"/>
    </source>
</evidence>
<keyword evidence="3" id="KW-1185">Reference proteome</keyword>
<gene>
    <name evidence="2" type="ORF">MB824_07380</name>
</gene>
<dbReference type="SUPFAM" id="SSF46785">
    <property type="entry name" value="Winged helix' DNA-binding domain"/>
    <property type="match status" value="1"/>
</dbReference>
<dbReference type="EMBL" id="JAKOOW010000025">
    <property type="protein sequence ID" value="MCG6504314.1"/>
    <property type="molecule type" value="Genomic_DNA"/>
</dbReference>
<dbReference type="PROSITE" id="PS51197">
    <property type="entry name" value="HTH_RRF2_2"/>
    <property type="match status" value="1"/>
</dbReference>
<dbReference type="InterPro" id="IPR036388">
    <property type="entry name" value="WH-like_DNA-bd_sf"/>
</dbReference>
<keyword evidence="1" id="KW-0238">DNA-binding</keyword>
<proteinExistence type="predicted"/>
<dbReference type="Gene3D" id="1.10.10.10">
    <property type="entry name" value="Winged helix-like DNA-binding domain superfamily/Winged helix DNA-binding domain"/>
    <property type="match status" value="1"/>
</dbReference>
<sequence length="150" mass="16341">MYLTQQTDYAMRVLIYAAVNDGVLVNIGTIAEAYKISKSHLMKVVTALVKGGFLISVRGKGGGLRLAKSAEEIRVGDVVRLIEPMQIAECFGSNNQCVITPHCRLADVLHGGLRIFLQHLDGFTLADLINRPTSQMLQETHIAINAAGKH</sequence>
<name>A0ABS9NNE8_9NEIS</name>
<dbReference type="PANTHER" id="PTHR33221:SF4">
    <property type="entry name" value="HTH-TYPE TRANSCRIPTIONAL REPRESSOR NSRR"/>
    <property type="match status" value="1"/>
</dbReference>
<comment type="caution">
    <text evidence="2">The sequence shown here is derived from an EMBL/GenBank/DDBJ whole genome shotgun (WGS) entry which is preliminary data.</text>
</comment>
<protein>
    <submittedName>
        <fullName evidence="2">Rrf2 family transcriptional regulator</fullName>
    </submittedName>
</protein>
<dbReference type="Pfam" id="PF02082">
    <property type="entry name" value="Rrf2"/>
    <property type="match status" value="1"/>
</dbReference>
<evidence type="ECO:0000313" key="2">
    <source>
        <dbReference type="EMBL" id="MCG6504314.1"/>
    </source>
</evidence>
<dbReference type="NCBIfam" id="TIGR00738">
    <property type="entry name" value="rrf2_super"/>
    <property type="match status" value="1"/>
</dbReference>
<dbReference type="InterPro" id="IPR036390">
    <property type="entry name" value="WH_DNA-bd_sf"/>
</dbReference>
<accession>A0ABS9NNE8</accession>
<dbReference type="InterPro" id="IPR000944">
    <property type="entry name" value="Tscrpt_reg_Rrf2"/>
</dbReference>
<dbReference type="PANTHER" id="PTHR33221">
    <property type="entry name" value="WINGED HELIX-TURN-HELIX TRANSCRIPTIONAL REGULATOR, RRF2 FAMILY"/>
    <property type="match status" value="1"/>
</dbReference>
<evidence type="ECO:0000256" key="1">
    <source>
        <dbReference type="ARBA" id="ARBA00023125"/>
    </source>
</evidence>
<dbReference type="Proteomes" id="UP001298424">
    <property type="component" value="Unassembled WGS sequence"/>
</dbReference>
<dbReference type="RefSeq" id="WP_238747668.1">
    <property type="nucleotide sequence ID" value="NZ_JAKOOW010000025.1"/>
</dbReference>